<proteinExistence type="predicted"/>
<sequence length="180" mass="19514">MHDDVIILAGPPGAGKSTTARALAAEFALSVHLHTDDFWHFIAAGSIPPYLPEADRQNQTVMTVIASAAGIYARGGYTVIVDGIVGPWMLDHFRGLAREPEAPTIHYCLLRPPREVPLARATARTGPDDLTDDGPITAMWDQFAHLGELEPHAIDSSDQTREETLSAILDGIAAQRFRLP</sequence>
<gene>
    <name evidence="1" type="ORF">B8X04_01255</name>
</gene>
<name>A0A269ZJN7_9MICO</name>
<dbReference type="SUPFAM" id="SSF52540">
    <property type="entry name" value="P-loop containing nucleoside triphosphate hydrolases"/>
    <property type="match status" value="1"/>
</dbReference>
<dbReference type="RefSeq" id="WP_095375175.1">
    <property type="nucleotide sequence ID" value="NZ_NCWY01000001.1"/>
</dbReference>
<comment type="caution">
    <text evidence="1">The sequence shown here is derived from an EMBL/GenBank/DDBJ whole genome shotgun (WGS) entry which is preliminary data.</text>
</comment>
<organism evidence="1 2">
    <name type="scientific">Brevibacterium casei</name>
    <dbReference type="NCBI Taxonomy" id="33889"/>
    <lineage>
        <taxon>Bacteria</taxon>
        <taxon>Bacillati</taxon>
        <taxon>Actinomycetota</taxon>
        <taxon>Actinomycetes</taxon>
        <taxon>Micrococcales</taxon>
        <taxon>Brevibacteriaceae</taxon>
        <taxon>Brevibacterium</taxon>
    </lineage>
</organism>
<dbReference type="Proteomes" id="UP000216867">
    <property type="component" value="Unassembled WGS sequence"/>
</dbReference>
<protein>
    <submittedName>
        <fullName evidence="1">Shikimate kinase</fullName>
    </submittedName>
</protein>
<dbReference type="AlphaFoldDB" id="A0A269ZJN7"/>
<keyword evidence="1" id="KW-0418">Kinase</keyword>
<dbReference type="Pfam" id="PF13671">
    <property type="entry name" value="AAA_33"/>
    <property type="match status" value="1"/>
</dbReference>
<keyword evidence="1" id="KW-0808">Transferase</keyword>
<evidence type="ECO:0000313" key="1">
    <source>
        <dbReference type="EMBL" id="PAK97236.1"/>
    </source>
</evidence>
<dbReference type="InterPro" id="IPR027417">
    <property type="entry name" value="P-loop_NTPase"/>
</dbReference>
<dbReference type="Gene3D" id="3.40.50.300">
    <property type="entry name" value="P-loop containing nucleotide triphosphate hydrolases"/>
    <property type="match status" value="1"/>
</dbReference>
<reference evidence="1 2" key="1">
    <citation type="submission" date="2017-04" db="EMBL/GenBank/DDBJ databases">
        <title>Kefir bacterial isolates.</title>
        <authorList>
            <person name="Kim Y."/>
            <person name="Blasche S."/>
            <person name="Patil K.R."/>
        </authorList>
    </citation>
    <scope>NUCLEOTIDE SEQUENCE [LARGE SCALE GENOMIC DNA]</scope>
    <source>
        <strain evidence="1 2">OG2</strain>
    </source>
</reference>
<dbReference type="EMBL" id="NCWY01000001">
    <property type="protein sequence ID" value="PAK97236.1"/>
    <property type="molecule type" value="Genomic_DNA"/>
</dbReference>
<dbReference type="GO" id="GO:0016301">
    <property type="term" value="F:kinase activity"/>
    <property type="evidence" value="ECO:0007669"/>
    <property type="project" value="UniProtKB-KW"/>
</dbReference>
<evidence type="ECO:0000313" key="2">
    <source>
        <dbReference type="Proteomes" id="UP000216867"/>
    </source>
</evidence>
<accession>A0A269ZJN7</accession>